<comment type="caution">
    <text evidence="2">The sequence shown here is derived from an EMBL/GenBank/DDBJ whole genome shotgun (WGS) entry which is preliminary data.</text>
</comment>
<keyword evidence="3" id="KW-1185">Reference proteome</keyword>
<reference evidence="2 3" key="1">
    <citation type="journal article" date="2018" name="Sci. Rep.">
        <title>Raphidocelis subcapitata (=Pseudokirchneriella subcapitata) provides an insight into genome evolution and environmental adaptations in the Sphaeropleales.</title>
        <authorList>
            <person name="Suzuki S."/>
            <person name="Yamaguchi H."/>
            <person name="Nakajima N."/>
            <person name="Kawachi M."/>
        </authorList>
    </citation>
    <scope>NUCLEOTIDE SEQUENCE [LARGE SCALE GENOMIC DNA]</scope>
    <source>
        <strain evidence="2 3">NIES-35</strain>
    </source>
</reference>
<gene>
    <name evidence="2" type="ORF">Rsub_01954</name>
</gene>
<dbReference type="PANTHER" id="PTHR35716:SF1">
    <property type="entry name" value="OS05G0574700 PROTEIN"/>
    <property type="match status" value="1"/>
</dbReference>
<dbReference type="Proteomes" id="UP000247498">
    <property type="component" value="Unassembled WGS sequence"/>
</dbReference>
<evidence type="ECO:0000256" key="1">
    <source>
        <dbReference type="SAM" id="MobiDB-lite"/>
    </source>
</evidence>
<evidence type="ECO:0000313" key="3">
    <source>
        <dbReference type="Proteomes" id="UP000247498"/>
    </source>
</evidence>
<evidence type="ECO:0000313" key="2">
    <source>
        <dbReference type="EMBL" id="GBF89382.1"/>
    </source>
</evidence>
<feature type="region of interest" description="Disordered" evidence="1">
    <location>
        <begin position="132"/>
        <end position="156"/>
    </location>
</feature>
<dbReference type="OrthoDB" id="10266005at2759"/>
<accession>A0A2V0NRV4</accession>
<dbReference type="InParanoid" id="A0A2V0NRV4"/>
<proteinExistence type="predicted"/>
<protein>
    <submittedName>
        <fullName evidence="2">Guanylyl and adenylyl cyclase family protein</fullName>
    </submittedName>
</protein>
<dbReference type="AlphaFoldDB" id="A0A2V0NRV4"/>
<dbReference type="EMBL" id="BDRX01000010">
    <property type="protein sequence ID" value="GBF89382.1"/>
    <property type="molecule type" value="Genomic_DNA"/>
</dbReference>
<sequence length="201" mass="21594">MLTATPVGAAPCCAPSFHLRPARRCGAARIARRAIRENPQNVPEVAVVPTPALTAREAVEAQMRAISRNDEPWTNHGIATMYEFCYDAGSMERSRFFGFSKDLYHLDHFMGGLGHYCGELIDCASYEIGPERAVQGSPGGGPGSPDGPGPGPGHVSFEVAVTPRGGGEAPAVFVFSLERQEWGLRRGAWQTKSLLRAERGA</sequence>
<organism evidence="2 3">
    <name type="scientific">Raphidocelis subcapitata</name>
    <dbReference type="NCBI Taxonomy" id="307507"/>
    <lineage>
        <taxon>Eukaryota</taxon>
        <taxon>Viridiplantae</taxon>
        <taxon>Chlorophyta</taxon>
        <taxon>core chlorophytes</taxon>
        <taxon>Chlorophyceae</taxon>
        <taxon>CS clade</taxon>
        <taxon>Sphaeropleales</taxon>
        <taxon>Selenastraceae</taxon>
        <taxon>Raphidocelis</taxon>
    </lineage>
</organism>
<dbReference type="PANTHER" id="PTHR35716">
    <property type="entry name" value="OS05G0574700 PROTEIN-RELATED"/>
    <property type="match status" value="1"/>
</dbReference>
<name>A0A2V0NRV4_9CHLO</name>